<dbReference type="Gene3D" id="3.40.50.1400">
    <property type="match status" value="2"/>
</dbReference>
<protein>
    <recommendedName>
        <fullName evidence="5">Sirohydrochlorin ferrochelatase</fullName>
    </recommendedName>
</protein>
<dbReference type="EMBL" id="BOPG01000003">
    <property type="protein sequence ID" value="GIJ52650.1"/>
    <property type="molecule type" value="Genomic_DNA"/>
</dbReference>
<dbReference type="GO" id="GO:0016829">
    <property type="term" value="F:lyase activity"/>
    <property type="evidence" value="ECO:0007669"/>
    <property type="project" value="UniProtKB-KW"/>
</dbReference>
<dbReference type="PANTHER" id="PTHR33542">
    <property type="entry name" value="SIROHYDROCHLORIN FERROCHELATASE, CHLOROPLASTIC"/>
    <property type="match status" value="1"/>
</dbReference>
<evidence type="ECO:0000313" key="3">
    <source>
        <dbReference type="EMBL" id="GIJ52650.1"/>
    </source>
</evidence>
<gene>
    <name evidence="3" type="ORF">Vau01_001660</name>
</gene>
<dbReference type="Proteomes" id="UP000612585">
    <property type="component" value="Unassembled WGS sequence"/>
</dbReference>
<proteinExistence type="predicted"/>
<dbReference type="GO" id="GO:0046872">
    <property type="term" value="F:metal ion binding"/>
    <property type="evidence" value="ECO:0007669"/>
    <property type="project" value="UniProtKB-KW"/>
</dbReference>
<keyword evidence="4" id="KW-1185">Reference proteome</keyword>
<comment type="caution">
    <text evidence="3">The sequence shown here is derived from an EMBL/GenBank/DDBJ whole genome shotgun (WGS) entry which is preliminary data.</text>
</comment>
<evidence type="ECO:0000256" key="2">
    <source>
        <dbReference type="ARBA" id="ARBA00023239"/>
    </source>
</evidence>
<accession>A0A8J3YZM4</accession>
<dbReference type="InterPro" id="IPR002762">
    <property type="entry name" value="CbiX-like"/>
</dbReference>
<dbReference type="InterPro" id="IPR050963">
    <property type="entry name" value="Sirohydro_Cobaltochel/CbiX"/>
</dbReference>
<dbReference type="SUPFAM" id="SSF53800">
    <property type="entry name" value="Chelatase"/>
    <property type="match status" value="1"/>
</dbReference>
<sequence>MTLILVAHGTRAAAGQAQIHALAARLSRRRPTLPVRLSYVDVQEPSLASVVSTVDAPAVAVPLLLTTGYHVRVDIASATAGTPVVAAPPLYDDRLVAALADRVALADRASAAGPADAVVLAAAGSSDPRGRADVAAVADALPFPCHVAYASPSLTPRVPDVVAALRAQGAARITVAAYLLVDGLFHRSLYTAGADAVTAPLITHPAVTDLVLRRYDEALPRISLAA</sequence>
<reference evidence="3" key="1">
    <citation type="submission" date="2021-01" db="EMBL/GenBank/DDBJ databases">
        <title>Whole genome shotgun sequence of Virgisporangium aurantiacum NBRC 16421.</title>
        <authorList>
            <person name="Komaki H."/>
            <person name="Tamura T."/>
        </authorList>
    </citation>
    <scope>NUCLEOTIDE SEQUENCE</scope>
    <source>
        <strain evidence="3">NBRC 16421</strain>
    </source>
</reference>
<name>A0A8J3YZM4_9ACTN</name>
<dbReference type="AlphaFoldDB" id="A0A8J3YZM4"/>
<organism evidence="3 4">
    <name type="scientific">Virgisporangium aurantiacum</name>
    <dbReference type="NCBI Taxonomy" id="175570"/>
    <lineage>
        <taxon>Bacteria</taxon>
        <taxon>Bacillati</taxon>
        <taxon>Actinomycetota</taxon>
        <taxon>Actinomycetes</taxon>
        <taxon>Micromonosporales</taxon>
        <taxon>Micromonosporaceae</taxon>
        <taxon>Virgisporangium</taxon>
    </lineage>
</organism>
<dbReference type="PANTHER" id="PTHR33542:SF5">
    <property type="entry name" value="FERROCHELATASE CHE1"/>
    <property type="match status" value="1"/>
</dbReference>
<dbReference type="RefSeq" id="WP_203985874.1">
    <property type="nucleotide sequence ID" value="NZ_BOPG01000003.1"/>
</dbReference>
<dbReference type="CDD" id="cd03416">
    <property type="entry name" value="CbiX_SirB_N"/>
    <property type="match status" value="1"/>
</dbReference>
<evidence type="ECO:0008006" key="5">
    <source>
        <dbReference type="Google" id="ProtNLM"/>
    </source>
</evidence>
<dbReference type="Pfam" id="PF01903">
    <property type="entry name" value="CbiX"/>
    <property type="match status" value="1"/>
</dbReference>
<keyword evidence="2" id="KW-0456">Lyase</keyword>
<evidence type="ECO:0000313" key="4">
    <source>
        <dbReference type="Proteomes" id="UP000612585"/>
    </source>
</evidence>
<evidence type="ECO:0000256" key="1">
    <source>
        <dbReference type="ARBA" id="ARBA00022723"/>
    </source>
</evidence>
<keyword evidence="1" id="KW-0479">Metal-binding</keyword>